<sequence>MRIANSPEPKSPANFDARAVNARRDSLIFLNDWTSLSVICFGVLKGARAEPTEPPAQIENRSLFSSAASLLPPMSAFPPACNPSHARAIGERVRAKMGNMPQTDEGAKRHTQTTTNFETPTEAKETPSSFALFRPSDCPPSADCPSLKPSVGQLSVSWPPAGVSARSALADAFRGLLPASVAAAVAPVRTPTAN</sequence>
<evidence type="ECO:0000256" key="1">
    <source>
        <dbReference type="SAM" id="MobiDB-lite"/>
    </source>
</evidence>
<protein>
    <submittedName>
        <fullName evidence="2">Uncharacterized protein</fullName>
    </submittedName>
</protein>
<evidence type="ECO:0000313" key="3">
    <source>
        <dbReference type="Proteomes" id="UP001620626"/>
    </source>
</evidence>
<organism evidence="2 3">
    <name type="scientific">Heterodera trifolii</name>
    <dbReference type="NCBI Taxonomy" id="157864"/>
    <lineage>
        <taxon>Eukaryota</taxon>
        <taxon>Metazoa</taxon>
        <taxon>Ecdysozoa</taxon>
        <taxon>Nematoda</taxon>
        <taxon>Chromadorea</taxon>
        <taxon>Rhabditida</taxon>
        <taxon>Tylenchina</taxon>
        <taxon>Tylenchomorpha</taxon>
        <taxon>Tylenchoidea</taxon>
        <taxon>Heteroderidae</taxon>
        <taxon>Heteroderinae</taxon>
        <taxon>Heterodera</taxon>
    </lineage>
</organism>
<keyword evidence="3" id="KW-1185">Reference proteome</keyword>
<reference evidence="2 3" key="1">
    <citation type="submission" date="2024-10" db="EMBL/GenBank/DDBJ databases">
        <authorList>
            <person name="Kim D."/>
        </authorList>
    </citation>
    <scope>NUCLEOTIDE SEQUENCE [LARGE SCALE GENOMIC DNA]</scope>
    <source>
        <strain evidence="2">BH-2024</strain>
    </source>
</reference>
<gene>
    <name evidence="2" type="ORF">niasHT_037980</name>
</gene>
<evidence type="ECO:0000313" key="2">
    <source>
        <dbReference type="EMBL" id="KAL3067990.1"/>
    </source>
</evidence>
<proteinExistence type="predicted"/>
<dbReference type="AlphaFoldDB" id="A0ABD2HTI2"/>
<accession>A0ABD2HTI2</accession>
<dbReference type="Proteomes" id="UP001620626">
    <property type="component" value="Unassembled WGS sequence"/>
</dbReference>
<feature type="region of interest" description="Disordered" evidence="1">
    <location>
        <begin position="99"/>
        <end position="128"/>
    </location>
</feature>
<comment type="caution">
    <text evidence="2">The sequence shown here is derived from an EMBL/GenBank/DDBJ whole genome shotgun (WGS) entry which is preliminary data.</text>
</comment>
<dbReference type="EMBL" id="JBICBT010001409">
    <property type="protein sequence ID" value="KAL3067990.1"/>
    <property type="molecule type" value="Genomic_DNA"/>
</dbReference>
<name>A0ABD2HTI2_9BILA</name>